<feature type="binding site" evidence="18">
    <location>
        <position position="78"/>
    </location>
    <ligand>
        <name>a divalent metal cation</name>
        <dbReference type="ChEBI" id="CHEBI:60240"/>
    </ligand>
</feature>
<evidence type="ECO:0000256" key="18">
    <source>
        <dbReference type="PIRSR" id="PIRSR600829-4"/>
    </source>
</evidence>
<evidence type="ECO:0000313" key="20">
    <source>
        <dbReference type="EMBL" id="MBC9813408.1"/>
    </source>
</evidence>
<dbReference type="InterPro" id="IPR036945">
    <property type="entry name" value="DAGK_sf"/>
</dbReference>
<dbReference type="GO" id="GO:0005886">
    <property type="term" value="C:plasma membrane"/>
    <property type="evidence" value="ECO:0007669"/>
    <property type="project" value="UniProtKB-SubCell"/>
</dbReference>
<comment type="subcellular location">
    <subcellularLocation>
        <location evidence="1">Cell membrane</location>
        <topology evidence="1">Multi-pass membrane protein</topology>
    </subcellularLocation>
</comment>
<evidence type="ECO:0000256" key="1">
    <source>
        <dbReference type="ARBA" id="ARBA00004651"/>
    </source>
</evidence>
<name>A0A8J6PFA0_9FLAO</name>
<comment type="caution">
    <text evidence="20">The sequence shown here is derived from an EMBL/GenBank/DDBJ whole genome shotgun (WGS) entry which is preliminary data.</text>
</comment>
<keyword evidence="18" id="KW-0460">Magnesium</keyword>
<evidence type="ECO:0000256" key="12">
    <source>
        <dbReference type="ARBA" id="ARBA00023136"/>
    </source>
</evidence>
<dbReference type="AlphaFoldDB" id="A0A8J6PFA0"/>
<dbReference type="PANTHER" id="PTHR34299:SF1">
    <property type="entry name" value="DIACYLGLYCEROL KINASE"/>
    <property type="match status" value="1"/>
</dbReference>
<evidence type="ECO:0000256" key="9">
    <source>
        <dbReference type="ARBA" id="ARBA00022840"/>
    </source>
</evidence>
<dbReference type="InterPro" id="IPR033717">
    <property type="entry name" value="UDPK"/>
</dbReference>
<evidence type="ECO:0000256" key="8">
    <source>
        <dbReference type="ARBA" id="ARBA00022777"/>
    </source>
</evidence>
<keyword evidence="14" id="KW-1208">Phospholipid metabolism</keyword>
<evidence type="ECO:0000256" key="3">
    <source>
        <dbReference type="ARBA" id="ARBA00022475"/>
    </source>
</evidence>
<dbReference type="GO" id="GO:0046872">
    <property type="term" value="F:metal ion binding"/>
    <property type="evidence" value="ECO:0007669"/>
    <property type="project" value="UniProtKB-KW"/>
</dbReference>
<dbReference type="Gene3D" id="1.10.287.3610">
    <property type="match status" value="1"/>
</dbReference>
<accession>A0A8J6PFA0</accession>
<keyword evidence="6 19" id="KW-0812">Transmembrane</keyword>
<keyword evidence="18" id="KW-0479">Metal-binding</keyword>
<proteinExistence type="inferred from homology"/>
<sequence length="126" mass="14019">MMKSQQFSLTDRLKSFRHACNGLRLLLKEEHNARIHLFIAISVLVAGYIFNLSTSEWMILVLAIGGVITTEIMNTVLENISDFISPEKHATIKKIKDLAAAGVLISSITAMVVGMLIFLPKFIELC</sequence>
<dbReference type="GO" id="GO:0016301">
    <property type="term" value="F:kinase activity"/>
    <property type="evidence" value="ECO:0007669"/>
    <property type="project" value="UniProtKB-KW"/>
</dbReference>
<dbReference type="Proteomes" id="UP000652681">
    <property type="component" value="Unassembled WGS sequence"/>
</dbReference>
<feature type="binding site" evidence="16">
    <location>
        <position position="71"/>
    </location>
    <ligand>
        <name>substrate</name>
    </ligand>
</feature>
<keyword evidence="9 17" id="KW-0067">ATP-binding</keyword>
<evidence type="ECO:0000256" key="16">
    <source>
        <dbReference type="PIRSR" id="PIRSR600829-2"/>
    </source>
</evidence>
<evidence type="ECO:0000313" key="21">
    <source>
        <dbReference type="Proteomes" id="UP000652681"/>
    </source>
</evidence>
<evidence type="ECO:0000256" key="2">
    <source>
        <dbReference type="ARBA" id="ARBA00005967"/>
    </source>
</evidence>
<dbReference type="Pfam" id="PF01219">
    <property type="entry name" value="DAGK_prokar"/>
    <property type="match status" value="1"/>
</dbReference>
<feature type="active site" description="Proton acceptor" evidence="15">
    <location>
        <position position="71"/>
    </location>
</feature>
<protein>
    <submittedName>
        <fullName evidence="20">Diacylglycerol kinase family protein</fullName>
    </submittedName>
</protein>
<dbReference type="GO" id="GO:0008654">
    <property type="term" value="P:phospholipid biosynthetic process"/>
    <property type="evidence" value="ECO:0007669"/>
    <property type="project" value="UniProtKB-KW"/>
</dbReference>
<feature type="transmembrane region" description="Helical" evidence="19">
    <location>
        <begin position="33"/>
        <end position="51"/>
    </location>
</feature>
<evidence type="ECO:0000256" key="5">
    <source>
        <dbReference type="ARBA" id="ARBA00022679"/>
    </source>
</evidence>
<evidence type="ECO:0000256" key="11">
    <source>
        <dbReference type="ARBA" id="ARBA00023098"/>
    </source>
</evidence>
<keyword evidence="13" id="KW-0594">Phospholipid biosynthesis</keyword>
<evidence type="ECO:0000256" key="17">
    <source>
        <dbReference type="PIRSR" id="PIRSR600829-3"/>
    </source>
</evidence>
<keyword evidence="7 17" id="KW-0547">Nucleotide-binding</keyword>
<feature type="binding site" evidence="17">
    <location>
        <begin position="96"/>
        <end position="97"/>
    </location>
    <ligand>
        <name>ATP</name>
        <dbReference type="ChEBI" id="CHEBI:30616"/>
    </ligand>
</feature>
<keyword evidence="10 19" id="KW-1133">Transmembrane helix</keyword>
<keyword evidence="12 19" id="KW-0472">Membrane</keyword>
<feature type="transmembrane region" description="Helical" evidence="19">
    <location>
        <begin position="98"/>
        <end position="119"/>
    </location>
</feature>
<keyword evidence="5" id="KW-0808">Transferase</keyword>
<evidence type="ECO:0000256" key="13">
    <source>
        <dbReference type="ARBA" id="ARBA00023209"/>
    </source>
</evidence>
<dbReference type="InterPro" id="IPR000829">
    <property type="entry name" value="DAGK"/>
</dbReference>
<reference evidence="20" key="1">
    <citation type="submission" date="2020-09" db="EMBL/GenBank/DDBJ databases">
        <title>Taishania pollutisoli gen. nov., sp. nov., Isolated from Tetrabromobisphenol A-Contaminated Soil.</title>
        <authorList>
            <person name="Chen Q."/>
        </authorList>
    </citation>
    <scope>NUCLEOTIDE SEQUENCE</scope>
    <source>
        <strain evidence="20">CZZ-1</strain>
    </source>
</reference>
<keyword evidence="4" id="KW-0444">Lipid biosynthesis</keyword>
<evidence type="ECO:0000256" key="4">
    <source>
        <dbReference type="ARBA" id="ARBA00022516"/>
    </source>
</evidence>
<evidence type="ECO:0000256" key="19">
    <source>
        <dbReference type="SAM" id="Phobius"/>
    </source>
</evidence>
<evidence type="ECO:0000256" key="6">
    <source>
        <dbReference type="ARBA" id="ARBA00022692"/>
    </source>
</evidence>
<dbReference type="RefSeq" id="WP_235992208.1">
    <property type="nucleotide sequence ID" value="NZ_JACVEL010000010.1"/>
</dbReference>
<keyword evidence="3" id="KW-1003">Cell membrane</keyword>
<keyword evidence="21" id="KW-1185">Reference proteome</keyword>
<feature type="binding site" evidence="17">
    <location>
        <begin position="87"/>
        <end position="89"/>
    </location>
    <ligand>
        <name>ATP</name>
        <dbReference type="ChEBI" id="CHEBI:30616"/>
    </ligand>
</feature>
<comment type="cofactor">
    <cofactor evidence="18">
        <name>Mg(2+)</name>
        <dbReference type="ChEBI" id="CHEBI:18420"/>
    </cofactor>
    <text evidence="18">Mn(2+), Zn(2+), Cd(2+) and Co(2+) support activity to lesser extents.</text>
</comment>
<feature type="binding site" evidence="17">
    <location>
        <position position="30"/>
    </location>
    <ligand>
        <name>ATP</name>
        <dbReference type="ChEBI" id="CHEBI:30616"/>
    </ligand>
</feature>
<gene>
    <name evidence="20" type="ORF">H9Y05_13095</name>
</gene>
<evidence type="ECO:0000256" key="7">
    <source>
        <dbReference type="ARBA" id="ARBA00022741"/>
    </source>
</evidence>
<keyword evidence="8 20" id="KW-0418">Kinase</keyword>
<evidence type="ECO:0000256" key="10">
    <source>
        <dbReference type="ARBA" id="ARBA00022989"/>
    </source>
</evidence>
<evidence type="ECO:0000256" key="15">
    <source>
        <dbReference type="PIRSR" id="PIRSR600829-1"/>
    </source>
</evidence>
<feature type="transmembrane region" description="Helical" evidence="19">
    <location>
        <begin position="57"/>
        <end position="77"/>
    </location>
</feature>
<comment type="similarity">
    <text evidence="2">Belongs to the bacterial diacylglycerol kinase family.</text>
</comment>
<dbReference type="GO" id="GO:0005524">
    <property type="term" value="F:ATP binding"/>
    <property type="evidence" value="ECO:0007669"/>
    <property type="project" value="UniProtKB-KW"/>
</dbReference>
<feature type="binding site" evidence="18">
    <location>
        <position position="30"/>
    </location>
    <ligand>
        <name>a divalent metal cation</name>
        <dbReference type="ChEBI" id="CHEBI:60240"/>
    </ligand>
</feature>
<organism evidence="20 21">
    <name type="scientific">Taishania pollutisoli</name>
    <dbReference type="NCBI Taxonomy" id="2766479"/>
    <lineage>
        <taxon>Bacteria</taxon>
        <taxon>Pseudomonadati</taxon>
        <taxon>Bacteroidota</taxon>
        <taxon>Flavobacteriia</taxon>
        <taxon>Flavobacteriales</taxon>
        <taxon>Crocinitomicaceae</taxon>
        <taxon>Taishania</taxon>
    </lineage>
</organism>
<dbReference type="PANTHER" id="PTHR34299">
    <property type="entry name" value="DIACYLGLYCEROL KINASE"/>
    <property type="match status" value="1"/>
</dbReference>
<dbReference type="EMBL" id="JACVEL010000010">
    <property type="protein sequence ID" value="MBC9813408.1"/>
    <property type="molecule type" value="Genomic_DNA"/>
</dbReference>
<evidence type="ECO:0000256" key="14">
    <source>
        <dbReference type="ARBA" id="ARBA00023264"/>
    </source>
</evidence>
<dbReference type="CDD" id="cd14265">
    <property type="entry name" value="UDPK_IM_like"/>
    <property type="match status" value="1"/>
</dbReference>
<feature type="binding site" evidence="17">
    <location>
        <position position="78"/>
    </location>
    <ligand>
        <name>ATP</name>
        <dbReference type="ChEBI" id="CHEBI:30616"/>
    </ligand>
</feature>
<keyword evidence="11" id="KW-0443">Lipid metabolism</keyword>